<dbReference type="SUPFAM" id="SSF53335">
    <property type="entry name" value="S-adenosyl-L-methionine-dependent methyltransferases"/>
    <property type="match status" value="1"/>
</dbReference>
<dbReference type="InterPro" id="IPR003788">
    <property type="entry name" value="NDUFAF7"/>
</dbReference>
<evidence type="ECO:0000256" key="6">
    <source>
        <dbReference type="ARBA" id="ARBA00048612"/>
    </source>
</evidence>
<accession>A0A1A9VPH0</accession>
<dbReference type="GO" id="GO:0005739">
    <property type="term" value="C:mitochondrion"/>
    <property type="evidence" value="ECO:0007669"/>
    <property type="project" value="UniProtKB-SubCell"/>
</dbReference>
<dbReference type="EC" id="2.1.1.320" evidence="7"/>
<name>A0A1A9VPH0_GLOAU</name>
<dbReference type="Pfam" id="PF02636">
    <property type="entry name" value="Methyltransf_28"/>
    <property type="match status" value="1"/>
</dbReference>
<reference evidence="8" key="1">
    <citation type="submission" date="2020-05" db="UniProtKB">
        <authorList>
            <consortium name="EnsemblMetazoa"/>
        </authorList>
    </citation>
    <scope>IDENTIFICATION</scope>
    <source>
        <strain evidence="8">TTRI</strain>
    </source>
</reference>
<organism evidence="8 9">
    <name type="scientific">Glossina austeni</name>
    <name type="common">Savannah tsetse fly</name>
    <dbReference type="NCBI Taxonomy" id="7395"/>
    <lineage>
        <taxon>Eukaryota</taxon>
        <taxon>Metazoa</taxon>
        <taxon>Ecdysozoa</taxon>
        <taxon>Arthropoda</taxon>
        <taxon>Hexapoda</taxon>
        <taxon>Insecta</taxon>
        <taxon>Pterygota</taxon>
        <taxon>Neoptera</taxon>
        <taxon>Endopterygota</taxon>
        <taxon>Diptera</taxon>
        <taxon>Brachycera</taxon>
        <taxon>Muscomorpha</taxon>
        <taxon>Hippoboscoidea</taxon>
        <taxon>Glossinidae</taxon>
        <taxon>Glossina</taxon>
    </lineage>
</organism>
<dbReference type="EnsemblMetazoa" id="GAUT043433-RA">
    <property type="protein sequence ID" value="GAUT043433-PA"/>
    <property type="gene ID" value="GAUT043433"/>
</dbReference>
<dbReference type="Gene3D" id="3.40.50.12710">
    <property type="match status" value="1"/>
</dbReference>
<evidence type="ECO:0000256" key="2">
    <source>
        <dbReference type="ARBA" id="ARBA00005891"/>
    </source>
</evidence>
<dbReference type="PANTHER" id="PTHR12049:SF7">
    <property type="entry name" value="PROTEIN ARGININE METHYLTRANSFERASE NDUFAF7, MITOCHONDRIAL"/>
    <property type="match status" value="1"/>
</dbReference>
<sequence>MITAFKHMTDVGYVCIIEEKKKVTANMLEKIFKCILRHGIRKFSYKSVKRPDFSQEIKQKTKVIADEEAKRTTDLNKQLKAKILATGPITVADYMREVLTHPQGGYYMCKDVFGREGDFITSPEISQIFAELVGIWLLTEWYKLGSLEFQLVELGPGRGTLIRDLLRVLTHFKVDPQFSIHLVEISPYLSNLQAERICHGSTSIDDNKSRFYRKGETPSGIKVFWYKHFEDVPRNFSLVIAHEFFDALPIHKLQLDKNLWKEVLIDIDPNVSEKSEFRFVLSREQTPVSKFYQPLKSETRISLEYSLESDRLISILAKRLQEDGGIGLVIDYGHFGDKTDTFRAFRKHTLHNPLVDPGSADLTADVDFRQMKHTAEKNNEVITFGPIKQGIFLQQMQGDVRLERLLKSALPDNQSLLKSGYEMLTDPKQMGGRYKFFSIFPAILKEHLNKFPVNGFR</sequence>
<dbReference type="STRING" id="7395.A0A1A9VPH0"/>
<comment type="function">
    <text evidence="7">Arginine methyltransferase involved in the assembly or stability of mitochondrial NADH:ubiquinone oxidoreductase complex (complex I).</text>
</comment>
<dbReference type="GO" id="GO:0035243">
    <property type="term" value="F:protein-arginine omega-N symmetric methyltransferase activity"/>
    <property type="evidence" value="ECO:0007669"/>
    <property type="project" value="UniProtKB-EC"/>
</dbReference>
<dbReference type="PANTHER" id="PTHR12049">
    <property type="entry name" value="PROTEIN ARGININE METHYLTRANSFERASE NDUFAF7, MITOCHONDRIAL"/>
    <property type="match status" value="1"/>
</dbReference>
<protein>
    <recommendedName>
        <fullName evidence="7">Protein arginine methyltransferase NDUFAF7</fullName>
        <ecNumber evidence="7">2.1.1.320</ecNumber>
    </recommendedName>
</protein>
<evidence type="ECO:0000313" key="9">
    <source>
        <dbReference type="Proteomes" id="UP000078200"/>
    </source>
</evidence>
<dbReference type="AlphaFoldDB" id="A0A1A9VPH0"/>
<keyword evidence="5 7" id="KW-0496">Mitochondrion</keyword>
<comment type="similarity">
    <text evidence="2 7">Belongs to the NDUFAF7 family.</text>
</comment>
<proteinExistence type="inferred from homology"/>
<evidence type="ECO:0000256" key="5">
    <source>
        <dbReference type="ARBA" id="ARBA00023128"/>
    </source>
</evidence>
<evidence type="ECO:0000256" key="4">
    <source>
        <dbReference type="ARBA" id="ARBA00022679"/>
    </source>
</evidence>
<evidence type="ECO:0000256" key="1">
    <source>
        <dbReference type="ARBA" id="ARBA00004173"/>
    </source>
</evidence>
<dbReference type="InterPro" id="IPR029063">
    <property type="entry name" value="SAM-dependent_MTases_sf"/>
</dbReference>
<comment type="subcellular location">
    <subcellularLocation>
        <location evidence="1 7">Mitochondrion</location>
    </subcellularLocation>
</comment>
<evidence type="ECO:0000313" key="8">
    <source>
        <dbReference type="EnsemblMetazoa" id="GAUT043433-PA"/>
    </source>
</evidence>
<dbReference type="GO" id="GO:0032259">
    <property type="term" value="P:methylation"/>
    <property type="evidence" value="ECO:0007669"/>
    <property type="project" value="UniProtKB-KW"/>
</dbReference>
<dbReference type="Proteomes" id="UP000078200">
    <property type="component" value="Unassembled WGS sequence"/>
</dbReference>
<keyword evidence="4 7" id="KW-0808">Transferase</keyword>
<keyword evidence="9" id="KW-1185">Reference proteome</keyword>
<comment type="catalytic activity">
    <reaction evidence="6 7">
        <text>L-arginyl-[protein] + 2 S-adenosyl-L-methionine = N(omega),N(omega)'-dimethyl-L-arginyl-[protein] + 2 S-adenosyl-L-homocysteine + 2 H(+)</text>
        <dbReference type="Rhea" id="RHEA:48108"/>
        <dbReference type="Rhea" id="RHEA-COMP:10532"/>
        <dbReference type="Rhea" id="RHEA-COMP:11992"/>
        <dbReference type="ChEBI" id="CHEBI:15378"/>
        <dbReference type="ChEBI" id="CHEBI:29965"/>
        <dbReference type="ChEBI" id="CHEBI:57856"/>
        <dbReference type="ChEBI" id="CHEBI:59789"/>
        <dbReference type="ChEBI" id="CHEBI:88221"/>
        <dbReference type="EC" id="2.1.1.320"/>
    </reaction>
</comment>
<dbReference type="InterPro" id="IPR038375">
    <property type="entry name" value="NDUFAF7_sf"/>
</dbReference>
<evidence type="ECO:0000256" key="7">
    <source>
        <dbReference type="RuleBase" id="RU364114"/>
    </source>
</evidence>
<evidence type="ECO:0000256" key="3">
    <source>
        <dbReference type="ARBA" id="ARBA00022603"/>
    </source>
</evidence>
<dbReference type="GO" id="GO:0032981">
    <property type="term" value="P:mitochondrial respiratory chain complex I assembly"/>
    <property type="evidence" value="ECO:0007669"/>
    <property type="project" value="TreeGrafter"/>
</dbReference>
<keyword evidence="3 7" id="KW-0489">Methyltransferase</keyword>
<dbReference type="VEuPathDB" id="VectorBase:GAUT043433"/>